<accession>X1BNV6</accession>
<dbReference type="AlphaFoldDB" id="X1BNV6"/>
<dbReference type="EMBL" id="BART01000611">
    <property type="protein sequence ID" value="GAG73816.1"/>
    <property type="molecule type" value="Genomic_DNA"/>
</dbReference>
<reference evidence="1" key="1">
    <citation type="journal article" date="2014" name="Front. Microbiol.">
        <title>High frequency of phylogenetically diverse reductive dehalogenase-homologous genes in deep subseafloor sedimentary metagenomes.</title>
        <authorList>
            <person name="Kawai M."/>
            <person name="Futagami T."/>
            <person name="Toyoda A."/>
            <person name="Takaki Y."/>
            <person name="Nishi S."/>
            <person name="Hori S."/>
            <person name="Arai W."/>
            <person name="Tsubouchi T."/>
            <person name="Morono Y."/>
            <person name="Uchiyama I."/>
            <person name="Ito T."/>
            <person name="Fujiyama A."/>
            <person name="Inagaki F."/>
            <person name="Takami H."/>
        </authorList>
    </citation>
    <scope>NUCLEOTIDE SEQUENCE</scope>
    <source>
        <strain evidence="1">Expedition CK06-06</strain>
    </source>
</reference>
<sequence length="203" mass="24463">MKKISYNLRIGIVGNKDYNKDIFFDNLRDFAIDTKISDEFSEFFIIFKQIPIRVKIFLAVNLEEIINNFNKIEKLDAIILTIDQSDTKSIYQYYKNIIEEFNDTYYFQGVSILVGIDISQIFKKKASKNMRVSRYSLEDMTKYLNLIYCYEIYNKKGDVVEIYKKIFNDFIFRFRYSSQELFEKARIYGETLVRECNKKIKYF</sequence>
<protein>
    <submittedName>
        <fullName evidence="1">Uncharacterized protein</fullName>
    </submittedName>
</protein>
<gene>
    <name evidence="1" type="ORF">S01H4_02700</name>
</gene>
<comment type="caution">
    <text evidence="1">The sequence shown here is derived from an EMBL/GenBank/DDBJ whole genome shotgun (WGS) entry which is preliminary data.</text>
</comment>
<organism evidence="1">
    <name type="scientific">marine sediment metagenome</name>
    <dbReference type="NCBI Taxonomy" id="412755"/>
    <lineage>
        <taxon>unclassified sequences</taxon>
        <taxon>metagenomes</taxon>
        <taxon>ecological metagenomes</taxon>
    </lineage>
</organism>
<evidence type="ECO:0000313" key="1">
    <source>
        <dbReference type="EMBL" id="GAG73816.1"/>
    </source>
</evidence>
<name>X1BNV6_9ZZZZ</name>
<proteinExistence type="predicted"/>